<evidence type="ECO:0000313" key="4">
    <source>
        <dbReference type="Proteomes" id="UP001158986"/>
    </source>
</evidence>
<evidence type="ECO:0000313" key="3">
    <source>
        <dbReference type="EMBL" id="CAH0520912.1"/>
    </source>
</evidence>
<accession>A0AAU9LD02</accession>
<dbReference type="Proteomes" id="UP001160483">
    <property type="component" value="Unassembled WGS sequence"/>
</dbReference>
<dbReference type="Proteomes" id="UP001158986">
    <property type="component" value="Unassembled WGS sequence"/>
</dbReference>
<feature type="transmembrane region" description="Helical" evidence="1">
    <location>
        <begin position="370"/>
        <end position="387"/>
    </location>
</feature>
<dbReference type="PANTHER" id="PTHR35791:SF1">
    <property type="entry name" value="UPF0754 MEMBRANE PROTEIN YHEB"/>
    <property type="match status" value="1"/>
</dbReference>
<keyword evidence="4" id="KW-1185">Reference proteome</keyword>
<keyword evidence="1" id="KW-0472">Membrane</keyword>
<feature type="transmembrane region" description="Helical" evidence="1">
    <location>
        <begin position="541"/>
        <end position="560"/>
    </location>
</feature>
<sequence length="562" mass="63624">MARINRSKQALLLNPEFWTSKQLEEWLKRFEEGRYANFVGPLKDCKGADVLRFTAADWAKLNPPNLATSLRFTLLGMVQVATRDETSPNVTNFVPLVTSPGKITSKKSLRSIVPVKFPPMVEMPTVPVIIIGILFVIVTVLCFTVLRGPLSDIGIDSENLVKYGSIPLVSVVFTYLHIWIALWMTFYPLHYTGCLQLPDTNMGFGWQGIVPNKGEKMARQAVQIMTQQLLHVSEIFARIHPAQVVKELEPILFSTIQTVVEDMALKYSPDLWAVLPGKVKEEIVEKVKEESPVHIAALMDDIRNNIEDVFDLEDMVVTNMCKDKQLLVNMFVTCGYSELAFIRNSGAYMGGIFGLMQMGIWFVYSDPIVVFPVIGLLVGTITNWLALKMIFEPVNPKKYCGITFHGLFLRRQNEVAEVYGKMVARDVLNSRNIFEAILKGPYSDRLFELVYDNVQEAVNAATKTTQKIINFSIGEEMYVNIKEDVTNHIVEIFPESLRQIESYATVAMDLEVTLREKMKLLTSEQFENLLHPIFEEDEWKLVVMGGVLGVVIGVVQIFLIDH</sequence>
<evidence type="ECO:0008006" key="6">
    <source>
        <dbReference type="Google" id="ProtNLM"/>
    </source>
</evidence>
<dbReference type="AlphaFoldDB" id="A0AAU9LD02"/>
<keyword evidence="1" id="KW-0812">Transmembrane</keyword>
<gene>
    <name evidence="3" type="ORF">PBS001_LOCUS7374</name>
    <name evidence="2" type="ORF">PBS003_LOCUS9180</name>
</gene>
<evidence type="ECO:0000313" key="5">
    <source>
        <dbReference type="Proteomes" id="UP001160483"/>
    </source>
</evidence>
<name>A0AAU9LD02_9STRA</name>
<evidence type="ECO:0000313" key="2">
    <source>
        <dbReference type="EMBL" id="CAH0482595.1"/>
    </source>
</evidence>
<feature type="transmembrane region" description="Helical" evidence="1">
    <location>
        <begin position="346"/>
        <end position="364"/>
    </location>
</feature>
<feature type="transmembrane region" description="Helical" evidence="1">
    <location>
        <begin position="166"/>
        <end position="187"/>
    </location>
</feature>
<evidence type="ECO:0000256" key="1">
    <source>
        <dbReference type="SAM" id="Phobius"/>
    </source>
</evidence>
<dbReference type="EMBL" id="CAKKTJ010000335">
    <property type="protein sequence ID" value="CAH0482595.1"/>
    <property type="molecule type" value="Genomic_DNA"/>
</dbReference>
<reference evidence="2 4" key="1">
    <citation type="submission" date="2021-11" db="EMBL/GenBank/DDBJ databases">
        <authorList>
            <person name="Islam A."/>
            <person name="Islam S."/>
            <person name="Flora M.S."/>
            <person name="Rahman M."/>
            <person name="Ziaur R.M."/>
            <person name="Epstein J.H."/>
            <person name="Hassan M."/>
            <person name="Klassen M."/>
            <person name="Woodard K."/>
            <person name="Webb A."/>
            <person name="Webby R.J."/>
            <person name="El Zowalaty M.E."/>
        </authorList>
    </citation>
    <scope>NUCLEOTIDE SEQUENCE</scope>
    <source>
        <strain evidence="3">Pbs1</strain>
        <strain evidence="2">Pbs3</strain>
    </source>
</reference>
<comment type="caution">
    <text evidence="2">The sequence shown here is derived from an EMBL/GenBank/DDBJ whole genome shotgun (WGS) entry which is preliminary data.</text>
</comment>
<protein>
    <recommendedName>
        <fullName evidence="6">DUF445 domain-containing protein</fullName>
    </recommendedName>
</protein>
<dbReference type="EMBL" id="CAKLCB010000373">
    <property type="protein sequence ID" value="CAH0520912.1"/>
    <property type="molecule type" value="Genomic_DNA"/>
</dbReference>
<keyword evidence="1" id="KW-1133">Transmembrane helix</keyword>
<organism evidence="2 5">
    <name type="scientific">Peronospora belbahrii</name>
    <dbReference type="NCBI Taxonomy" id="622444"/>
    <lineage>
        <taxon>Eukaryota</taxon>
        <taxon>Sar</taxon>
        <taxon>Stramenopiles</taxon>
        <taxon>Oomycota</taxon>
        <taxon>Peronosporomycetes</taxon>
        <taxon>Peronosporales</taxon>
        <taxon>Peronosporaceae</taxon>
        <taxon>Peronospora</taxon>
    </lineage>
</organism>
<dbReference type="PANTHER" id="PTHR35791">
    <property type="entry name" value="UPF0754 MEMBRANE PROTEIN YHEB"/>
    <property type="match status" value="1"/>
</dbReference>
<feature type="transmembrane region" description="Helical" evidence="1">
    <location>
        <begin position="126"/>
        <end position="146"/>
    </location>
</feature>
<proteinExistence type="predicted"/>